<dbReference type="Gene3D" id="2.60.40.1180">
    <property type="entry name" value="Golgi alpha-mannosidase II"/>
    <property type="match status" value="1"/>
</dbReference>
<protein>
    <recommendedName>
        <fullName evidence="2">alpha-L-fucosidase</fullName>
        <ecNumber evidence="2">3.2.1.51</ecNumber>
    </recommendedName>
</protein>
<dbReference type="Proteomes" id="UP000788153">
    <property type="component" value="Unassembled WGS sequence"/>
</dbReference>
<comment type="caution">
    <text evidence="7">The sequence shown here is derived from an EMBL/GenBank/DDBJ whole genome shotgun (WGS) entry which is preliminary data.</text>
</comment>
<dbReference type="InterPro" id="IPR013780">
    <property type="entry name" value="Glyco_hydro_b"/>
</dbReference>
<dbReference type="EMBL" id="JAASQP010000001">
    <property type="protein sequence ID" value="NIJ22559.1"/>
    <property type="molecule type" value="Genomic_DNA"/>
</dbReference>
<accession>A0ABX0TW61</accession>
<dbReference type="SUPFAM" id="SSF51445">
    <property type="entry name" value="(Trans)glycosidases"/>
    <property type="match status" value="1"/>
</dbReference>
<proteinExistence type="inferred from homology"/>
<reference evidence="7 8" key="1">
    <citation type="submission" date="2020-03" db="EMBL/GenBank/DDBJ databases">
        <title>Genomic Encyclopedia of Type Strains, Phase IV (KMG-IV): sequencing the most valuable type-strain genomes for metagenomic binning, comparative biology and taxonomic classification.</title>
        <authorList>
            <person name="Goeker M."/>
        </authorList>
    </citation>
    <scope>NUCLEOTIDE SEQUENCE [LARGE SCALE GENOMIC DNA]</scope>
    <source>
        <strain evidence="7 8">DSM 22753</strain>
    </source>
</reference>
<keyword evidence="8" id="KW-1185">Reference proteome</keyword>
<evidence type="ECO:0000256" key="1">
    <source>
        <dbReference type="ARBA" id="ARBA00007951"/>
    </source>
</evidence>
<dbReference type="GO" id="GO:0004560">
    <property type="term" value="F:alpha-L-fucosidase activity"/>
    <property type="evidence" value="ECO:0007669"/>
    <property type="project" value="UniProtKB-EC"/>
</dbReference>
<comment type="similarity">
    <text evidence="1">Belongs to the glycosyl hydrolase 29 family.</text>
</comment>
<evidence type="ECO:0000313" key="8">
    <source>
        <dbReference type="Proteomes" id="UP000788153"/>
    </source>
</evidence>
<keyword evidence="5 7" id="KW-0326">Glycosidase</keyword>
<organism evidence="7 8">
    <name type="scientific">Sphingomonas japonica</name>
    <dbReference type="NCBI Taxonomy" id="511662"/>
    <lineage>
        <taxon>Bacteria</taxon>
        <taxon>Pseudomonadati</taxon>
        <taxon>Pseudomonadota</taxon>
        <taxon>Alphaproteobacteria</taxon>
        <taxon>Sphingomonadales</taxon>
        <taxon>Sphingomonadaceae</taxon>
        <taxon>Sphingomonas</taxon>
    </lineage>
</organism>
<dbReference type="RefSeq" id="WP_243846591.1">
    <property type="nucleotide sequence ID" value="NZ_BAAAEV010000001.1"/>
</dbReference>
<evidence type="ECO:0000256" key="4">
    <source>
        <dbReference type="ARBA" id="ARBA00022801"/>
    </source>
</evidence>
<dbReference type="PANTHER" id="PTHR10030">
    <property type="entry name" value="ALPHA-L-FUCOSIDASE"/>
    <property type="match status" value="1"/>
</dbReference>
<dbReference type="InterPro" id="IPR057739">
    <property type="entry name" value="Glyco_hydro_29_N"/>
</dbReference>
<keyword evidence="4 7" id="KW-0378">Hydrolase</keyword>
<evidence type="ECO:0000313" key="7">
    <source>
        <dbReference type="EMBL" id="NIJ22559.1"/>
    </source>
</evidence>
<dbReference type="InterPro" id="IPR017853">
    <property type="entry name" value="GH"/>
</dbReference>
<feature type="domain" description="Glycoside hydrolase family 29 N-terminal" evidence="6">
    <location>
        <begin position="15"/>
        <end position="412"/>
    </location>
</feature>
<gene>
    <name evidence="7" type="ORF">FHT01_000101</name>
</gene>
<evidence type="ECO:0000256" key="5">
    <source>
        <dbReference type="ARBA" id="ARBA00023295"/>
    </source>
</evidence>
<evidence type="ECO:0000256" key="3">
    <source>
        <dbReference type="ARBA" id="ARBA00022729"/>
    </source>
</evidence>
<evidence type="ECO:0000259" key="6">
    <source>
        <dbReference type="Pfam" id="PF01120"/>
    </source>
</evidence>
<dbReference type="InterPro" id="IPR000933">
    <property type="entry name" value="Glyco_hydro_29"/>
</dbReference>
<dbReference type="PANTHER" id="PTHR10030:SF37">
    <property type="entry name" value="ALPHA-L-FUCOSIDASE-RELATED"/>
    <property type="match status" value="1"/>
</dbReference>
<dbReference type="EC" id="3.2.1.51" evidence="2"/>
<dbReference type="SMART" id="SM00812">
    <property type="entry name" value="Alpha_L_fucos"/>
    <property type="match status" value="1"/>
</dbReference>
<dbReference type="Gene3D" id="3.20.20.80">
    <property type="entry name" value="Glycosidases"/>
    <property type="match status" value="1"/>
</dbReference>
<dbReference type="Pfam" id="PF01120">
    <property type="entry name" value="Alpha_L_fucos"/>
    <property type="match status" value="1"/>
</dbReference>
<keyword evidence="3" id="KW-0732">Signal</keyword>
<evidence type="ECO:0000256" key="2">
    <source>
        <dbReference type="ARBA" id="ARBA00012662"/>
    </source>
</evidence>
<sequence length="529" mass="59211">MGGALGAATLPRPASARDIAPNWSALAAAWDVPEWFRDAKFGIWAHWSAQCVPEAGDWYGRLMYQQSHPHYGHHLKHYGHPADRGFLEIENLWKAENWEPEYLVRLYKAAGAKYFMALANHHDNLDAYDSAHHAWNTMRVGPKRDIVGGWEKAVRREGLKFGVSNHSAHAWHWYQTAYGYDAEGPRAGERYDAFKLTAADGKGKWWEGLDPQELYCGPSFVAPDGIASAASMDAWHHTHDGRWMEFIPPSNPDFARKWLLRQNDLVDKYRPDLVYFDNFGMPMEHLGLEAVAHYYSRATEWHGTPDVLATAKVLPDYDQNVLVDDVERGFSDRLRARPWQTCTCIGEWHYNRARFDQKSYVPAEQVIQRLCDVVSKNGNLLLSIPVRGDGTIDSEEEKIVAGITQWMQVHGEIAIHGSRPWRTFGEGPTDLSGGMFNEEKGASFTARDVRFTVKQGGLNVIFLKWPTEPIAVAALGSRALGSARIASAELVGGGEVIFDQRADAAIFTLPPPRAGAIVPVVRIAGRGIA</sequence>
<name>A0ABX0TW61_9SPHN</name>